<dbReference type="EMBL" id="ONZQ02000001">
    <property type="protein sequence ID" value="SPN97826.1"/>
    <property type="molecule type" value="Genomic_DNA"/>
</dbReference>
<dbReference type="AlphaFoldDB" id="A0AAE8MRP6"/>
<evidence type="ECO:0000256" key="5">
    <source>
        <dbReference type="PROSITE-ProRule" id="PRU00205"/>
    </source>
</evidence>
<dbReference type="GO" id="GO:0016020">
    <property type="term" value="C:membrane"/>
    <property type="evidence" value="ECO:0007669"/>
    <property type="project" value="UniProtKB-SubCell"/>
</dbReference>
<dbReference type="PANTHER" id="PTHR13439:SF0">
    <property type="entry name" value="TOPOISOMERASE I DAMAGE AFFECTED PROTEIN 4"/>
    <property type="match status" value="1"/>
</dbReference>
<accession>A0AAE8MRP6</accession>
<dbReference type="SMART" id="SM00724">
    <property type="entry name" value="TLC"/>
    <property type="match status" value="1"/>
</dbReference>
<evidence type="ECO:0000256" key="2">
    <source>
        <dbReference type="ARBA" id="ARBA00022692"/>
    </source>
</evidence>
<comment type="subcellular location">
    <subcellularLocation>
        <location evidence="1">Membrane</location>
        <topology evidence="1">Multi-pass membrane protein</topology>
    </subcellularLocation>
</comment>
<feature type="compositionally biased region" description="Polar residues" evidence="6">
    <location>
        <begin position="314"/>
        <end position="323"/>
    </location>
</feature>
<evidence type="ECO:0000259" key="8">
    <source>
        <dbReference type="PROSITE" id="PS50922"/>
    </source>
</evidence>
<dbReference type="Pfam" id="PF03798">
    <property type="entry name" value="TRAM_LAG1_CLN8"/>
    <property type="match status" value="1"/>
</dbReference>
<evidence type="ECO:0000313" key="10">
    <source>
        <dbReference type="Proteomes" id="UP001187682"/>
    </source>
</evidence>
<dbReference type="PROSITE" id="PS50922">
    <property type="entry name" value="TLC"/>
    <property type="match status" value="1"/>
</dbReference>
<feature type="transmembrane region" description="Helical" evidence="7">
    <location>
        <begin position="200"/>
        <end position="220"/>
    </location>
</feature>
<feature type="transmembrane region" description="Helical" evidence="7">
    <location>
        <begin position="76"/>
        <end position="96"/>
    </location>
</feature>
<feature type="transmembrane region" description="Helical" evidence="7">
    <location>
        <begin position="165"/>
        <end position="188"/>
    </location>
</feature>
<comment type="caution">
    <text evidence="9">The sequence shown here is derived from an EMBL/GenBank/DDBJ whole genome shotgun (WGS) entry which is preliminary data.</text>
</comment>
<feature type="region of interest" description="Disordered" evidence="6">
    <location>
        <begin position="314"/>
        <end position="341"/>
    </location>
</feature>
<feature type="transmembrane region" description="Helical" evidence="7">
    <location>
        <begin position="141"/>
        <end position="159"/>
    </location>
</feature>
<feature type="compositionally biased region" description="Basic and acidic residues" evidence="6">
    <location>
        <begin position="331"/>
        <end position="341"/>
    </location>
</feature>
<dbReference type="PANTHER" id="PTHR13439">
    <property type="entry name" value="CT120 PROTEIN"/>
    <property type="match status" value="1"/>
</dbReference>
<dbReference type="GO" id="GO:0005783">
    <property type="term" value="C:endoplasmic reticulum"/>
    <property type="evidence" value="ECO:0007669"/>
    <property type="project" value="TreeGrafter"/>
</dbReference>
<feature type="transmembrane region" description="Helical" evidence="7">
    <location>
        <begin position="36"/>
        <end position="55"/>
    </location>
</feature>
<feature type="transmembrane region" description="Helical" evidence="7">
    <location>
        <begin position="111"/>
        <end position="129"/>
    </location>
</feature>
<dbReference type="InterPro" id="IPR050846">
    <property type="entry name" value="TLCD"/>
</dbReference>
<evidence type="ECO:0000313" key="9">
    <source>
        <dbReference type="EMBL" id="SPN97826.1"/>
    </source>
</evidence>
<dbReference type="InterPro" id="IPR006634">
    <property type="entry name" value="TLC-dom"/>
</dbReference>
<gene>
    <name evidence="9" type="ORF">DNG_01338</name>
</gene>
<keyword evidence="3 7" id="KW-1133">Transmembrane helix</keyword>
<keyword evidence="2 5" id="KW-0812">Transmembrane</keyword>
<reference evidence="9" key="1">
    <citation type="submission" date="2018-03" db="EMBL/GenBank/DDBJ databases">
        <authorList>
            <person name="Guldener U."/>
        </authorList>
    </citation>
    <scope>NUCLEOTIDE SEQUENCE</scope>
</reference>
<feature type="transmembrane region" description="Helical" evidence="7">
    <location>
        <begin position="264"/>
        <end position="285"/>
    </location>
</feature>
<protein>
    <submittedName>
        <fullName evidence="9">Related to DUF887 domain protein</fullName>
    </submittedName>
</protein>
<evidence type="ECO:0000256" key="6">
    <source>
        <dbReference type="SAM" id="MobiDB-lite"/>
    </source>
</evidence>
<feature type="domain" description="TLC" evidence="8">
    <location>
        <begin position="69"/>
        <end position="296"/>
    </location>
</feature>
<evidence type="ECO:0000256" key="4">
    <source>
        <dbReference type="ARBA" id="ARBA00023136"/>
    </source>
</evidence>
<dbReference type="GO" id="GO:0055088">
    <property type="term" value="P:lipid homeostasis"/>
    <property type="evidence" value="ECO:0007669"/>
    <property type="project" value="TreeGrafter"/>
</dbReference>
<keyword evidence="4 5" id="KW-0472">Membrane</keyword>
<evidence type="ECO:0000256" key="3">
    <source>
        <dbReference type="ARBA" id="ARBA00022989"/>
    </source>
</evidence>
<name>A0AAE8MRP6_9PEZI</name>
<sequence length="341" mass="38787">MKDPFFIQPIPWLQRATEPVAEFFGLTTLPYHIHEVLAGALLYGFIYYPLAPFLSRLFIPRTYAQLPRKRRISWDVHIVSFVQSSLINILALWVMWTDEERKAMTWEERVWGYTGGCGMIQGLAAGYFLWDLIVTVRNMDIFTIGTLAHAISALLVYSLGFRPFVNFYACNFILWELSTPFLNIHWFLDKLGKTGSNLQLYNGLILITTFFSCRIVYGSYQSFLVLQDIRQSLGKSPSLSQLASQGSEFGTMRFATETSTVPTWLALAYLVSNLTLNSLNSYWFFKMIQALYKRFQPSTEVPLPEKPVLAETSALDSTASSGLKSRAAPAVDRESELDIVN</sequence>
<dbReference type="Proteomes" id="UP001187682">
    <property type="component" value="Unassembled WGS sequence"/>
</dbReference>
<keyword evidence="10" id="KW-1185">Reference proteome</keyword>
<evidence type="ECO:0000256" key="7">
    <source>
        <dbReference type="SAM" id="Phobius"/>
    </source>
</evidence>
<proteinExistence type="predicted"/>
<evidence type="ECO:0000256" key="1">
    <source>
        <dbReference type="ARBA" id="ARBA00004141"/>
    </source>
</evidence>
<organism evidence="9 10">
    <name type="scientific">Cephalotrichum gorgonifer</name>
    <dbReference type="NCBI Taxonomy" id="2041049"/>
    <lineage>
        <taxon>Eukaryota</taxon>
        <taxon>Fungi</taxon>
        <taxon>Dikarya</taxon>
        <taxon>Ascomycota</taxon>
        <taxon>Pezizomycotina</taxon>
        <taxon>Sordariomycetes</taxon>
        <taxon>Hypocreomycetidae</taxon>
        <taxon>Microascales</taxon>
        <taxon>Microascaceae</taxon>
        <taxon>Cephalotrichum</taxon>
    </lineage>
</organism>